<dbReference type="EMBL" id="ATCN01000508">
    <property type="protein sequence ID" value="EPR78877.1"/>
    <property type="molecule type" value="Genomic_DNA"/>
</dbReference>
<evidence type="ECO:0000256" key="2">
    <source>
        <dbReference type="ARBA" id="ARBA00022574"/>
    </source>
</evidence>
<dbReference type="STRING" id="1358809.S7WAT0"/>
<evidence type="ECO:0000313" key="8">
    <source>
        <dbReference type="Proteomes" id="UP000014978"/>
    </source>
</evidence>
<reference evidence="8" key="1">
    <citation type="journal article" date="2013" name="PLoS Genet.">
        <title>The genome of Spraguea lophii and the basis of host-microsporidian interactions.</title>
        <authorList>
            <person name="Campbell S.E."/>
            <person name="Williams T.A."/>
            <person name="Yousuf A."/>
            <person name="Soanes D.M."/>
            <person name="Paszkiewicz K.H."/>
            <person name="Williams B.A.P."/>
        </authorList>
    </citation>
    <scope>NUCLEOTIDE SEQUENCE [LARGE SCALE GENOMIC DNA]</scope>
    <source>
        <strain evidence="8">42_110</strain>
    </source>
</reference>
<dbReference type="InterPro" id="IPR001680">
    <property type="entry name" value="WD40_rpt"/>
</dbReference>
<keyword evidence="4" id="KW-0539">Nucleus</keyword>
<dbReference type="SMART" id="SM00320">
    <property type="entry name" value="WD40"/>
    <property type="match status" value="5"/>
</dbReference>
<dbReference type="OMA" id="LASGXSE"/>
<dbReference type="VEuPathDB" id="MicrosporidiaDB:SLOPH_1975"/>
<dbReference type="GO" id="GO:0003714">
    <property type="term" value="F:transcription corepressor activity"/>
    <property type="evidence" value="ECO:0007669"/>
    <property type="project" value="InterPro"/>
</dbReference>
<keyword evidence="2 5" id="KW-0853">WD repeat</keyword>
<keyword evidence="8" id="KW-1185">Reference proteome</keyword>
<feature type="region of interest" description="Disordered" evidence="6">
    <location>
        <begin position="130"/>
        <end position="156"/>
    </location>
</feature>
<protein>
    <submittedName>
        <fullName evidence="7">Transducin-like protein</fullName>
    </submittedName>
</protein>
<dbReference type="InterPro" id="IPR020472">
    <property type="entry name" value="WD40_PAC1"/>
</dbReference>
<dbReference type="GO" id="GO:0006357">
    <property type="term" value="P:regulation of transcription by RNA polymerase II"/>
    <property type="evidence" value="ECO:0007669"/>
    <property type="project" value="TreeGrafter"/>
</dbReference>
<dbReference type="HOGENOM" id="CLU_475002_0_0_1"/>
<gene>
    <name evidence="7" type="ORF">SLOPH_1975</name>
</gene>
<dbReference type="SMART" id="SM00667">
    <property type="entry name" value="LisH"/>
    <property type="match status" value="1"/>
</dbReference>
<dbReference type="SUPFAM" id="SSF50998">
    <property type="entry name" value="Quinoprotein alcohol dehydrogenase-like"/>
    <property type="match status" value="1"/>
</dbReference>
<dbReference type="OrthoDB" id="2196386at2759"/>
<dbReference type="Pfam" id="PF08513">
    <property type="entry name" value="LisH"/>
    <property type="match status" value="1"/>
</dbReference>
<dbReference type="PROSITE" id="PS50294">
    <property type="entry name" value="WD_REPEATS_REGION"/>
    <property type="match status" value="2"/>
</dbReference>
<dbReference type="PRINTS" id="PR00320">
    <property type="entry name" value="GPROTEINBRPT"/>
</dbReference>
<feature type="repeat" description="WD" evidence="5">
    <location>
        <begin position="441"/>
        <end position="480"/>
    </location>
</feature>
<evidence type="ECO:0000256" key="5">
    <source>
        <dbReference type="PROSITE-ProRule" id="PRU00221"/>
    </source>
</evidence>
<evidence type="ECO:0000256" key="3">
    <source>
        <dbReference type="ARBA" id="ARBA00022737"/>
    </source>
</evidence>
<dbReference type="PANTHER" id="PTHR22846:SF2">
    <property type="entry name" value="F-BOX-LIKE_WD REPEAT-CONTAINING PROTEIN EBI"/>
    <property type="match status" value="1"/>
</dbReference>
<evidence type="ECO:0000256" key="6">
    <source>
        <dbReference type="SAM" id="MobiDB-lite"/>
    </source>
</evidence>
<organism evidence="7 8">
    <name type="scientific">Spraguea lophii (strain 42_110)</name>
    <name type="common">Microsporidian parasite</name>
    <dbReference type="NCBI Taxonomy" id="1358809"/>
    <lineage>
        <taxon>Eukaryota</taxon>
        <taxon>Fungi</taxon>
        <taxon>Fungi incertae sedis</taxon>
        <taxon>Microsporidia</taxon>
        <taxon>Spragueidae</taxon>
        <taxon>Spraguea</taxon>
    </lineage>
</organism>
<dbReference type="InterPro" id="IPR015943">
    <property type="entry name" value="WD40/YVTN_repeat-like_dom_sf"/>
</dbReference>
<dbReference type="PANTHER" id="PTHR22846">
    <property type="entry name" value="WD40 REPEAT PROTEIN"/>
    <property type="match status" value="1"/>
</dbReference>
<dbReference type="GO" id="GO:0000118">
    <property type="term" value="C:histone deacetylase complex"/>
    <property type="evidence" value="ECO:0007669"/>
    <property type="project" value="TreeGrafter"/>
</dbReference>
<evidence type="ECO:0000256" key="1">
    <source>
        <dbReference type="ARBA" id="ARBA00004123"/>
    </source>
</evidence>
<dbReference type="Gene3D" id="2.130.10.10">
    <property type="entry name" value="YVTN repeat-like/Quinoprotein amine dehydrogenase"/>
    <property type="match status" value="2"/>
</dbReference>
<dbReference type="Proteomes" id="UP000014978">
    <property type="component" value="Unassembled WGS sequence"/>
</dbReference>
<dbReference type="InterPro" id="IPR045183">
    <property type="entry name" value="Ebi-like"/>
</dbReference>
<evidence type="ECO:0000256" key="4">
    <source>
        <dbReference type="ARBA" id="ARBA00023242"/>
    </source>
</evidence>
<dbReference type="PROSITE" id="PS50082">
    <property type="entry name" value="WD_REPEATS_2"/>
    <property type="match status" value="2"/>
</dbReference>
<sequence>MIVITSEEINNLILEYLSSEGYCHSYYTFKNESKSELHSKYLTNINNNEQCNYDNKDRPTNNYIATLKDVITKGVQYLYIEHHIEKSCNNRFSISEEHNCDIKPIEIKEEKIDVKSNTVLLSYNRDAVDDIKENEEKEENITPDKNNDGESIEQHNEEENNFIKEQNEDRENNIISNKEQANIGKKIKTEVKPNNLILGASNGMVYKLDENKNTIERNIGREITSISNDDEIIGKGMMPSYQNKNLLAVGCYAGELFFLNNNLDIIKEYKYHEGPIFSIKNRDGKYACGSYDGKISIINMKNIDDIIKTKGENNKPKKDKNKKLNTVFPVHNASVYDIEWLSHNYIASCSADRTIAITNIENKKSELLKYHKNDVNCIKLYENDNKYLISCSDDGTVVATKLIYEENEKVDNSKEEENKKEIKDKKYNNSKTIIRAKKECVFNHNNKVLCLETTKDHIISGSSDNTVRLWSIEDYDNSHITYAKNKDITKDIINHRNLFYHDNSVYSVSYSNDYSLIISGSLDRTVRLWDSRYGLVGKYNARGAVYDVKSNGANKIAVAVENDNIVVLDIRMMK</sequence>
<comment type="caution">
    <text evidence="7">The sequence shown here is derived from an EMBL/GenBank/DDBJ whole genome shotgun (WGS) entry which is preliminary data.</text>
</comment>
<dbReference type="InParanoid" id="S7WAT0"/>
<feature type="repeat" description="WD" evidence="5">
    <location>
        <begin position="498"/>
        <end position="530"/>
    </location>
</feature>
<dbReference type="InterPro" id="IPR011047">
    <property type="entry name" value="Quinoprotein_ADH-like_sf"/>
</dbReference>
<keyword evidence="3" id="KW-0677">Repeat</keyword>
<dbReference type="Gene3D" id="1.20.960.30">
    <property type="match status" value="1"/>
</dbReference>
<name>S7WAT0_SPRLO</name>
<dbReference type="PROSITE" id="PS50896">
    <property type="entry name" value="LISH"/>
    <property type="match status" value="1"/>
</dbReference>
<dbReference type="Pfam" id="PF00400">
    <property type="entry name" value="WD40"/>
    <property type="match status" value="4"/>
</dbReference>
<comment type="subcellular location">
    <subcellularLocation>
        <location evidence="1">Nucleus</location>
    </subcellularLocation>
</comment>
<evidence type="ECO:0000313" key="7">
    <source>
        <dbReference type="EMBL" id="EPR78877.1"/>
    </source>
</evidence>
<accession>S7WAT0</accession>
<proteinExistence type="predicted"/>
<dbReference type="AlphaFoldDB" id="S7WAT0"/>
<dbReference type="InterPro" id="IPR006594">
    <property type="entry name" value="LisH"/>
</dbReference>